<dbReference type="EMBL" id="KQ947434">
    <property type="protein sequence ID" value="KUJ08888.1"/>
    <property type="molecule type" value="Genomic_DNA"/>
</dbReference>
<organism evidence="1 2">
    <name type="scientific">Mollisia scopiformis</name>
    <name type="common">Conifer needle endophyte fungus</name>
    <name type="synonym">Phialocephala scopiformis</name>
    <dbReference type="NCBI Taxonomy" id="149040"/>
    <lineage>
        <taxon>Eukaryota</taxon>
        <taxon>Fungi</taxon>
        <taxon>Dikarya</taxon>
        <taxon>Ascomycota</taxon>
        <taxon>Pezizomycotina</taxon>
        <taxon>Leotiomycetes</taxon>
        <taxon>Helotiales</taxon>
        <taxon>Mollisiaceae</taxon>
        <taxon>Mollisia</taxon>
    </lineage>
</organism>
<reference evidence="1 2" key="1">
    <citation type="submission" date="2015-10" db="EMBL/GenBank/DDBJ databases">
        <title>Full genome of DAOMC 229536 Phialocephala scopiformis, a fungal endophyte of spruce producing the potent anti-insectan compound rugulosin.</title>
        <authorList>
            <consortium name="DOE Joint Genome Institute"/>
            <person name="Walker A.K."/>
            <person name="Frasz S.L."/>
            <person name="Seifert K.A."/>
            <person name="Miller J.D."/>
            <person name="Mondo S.J."/>
            <person name="Labutti K."/>
            <person name="Lipzen A."/>
            <person name="Dockter R."/>
            <person name="Kennedy M."/>
            <person name="Grigoriev I.V."/>
            <person name="Spatafora J.W."/>
        </authorList>
    </citation>
    <scope>NUCLEOTIDE SEQUENCE [LARGE SCALE GENOMIC DNA]</scope>
    <source>
        <strain evidence="1 2">CBS 120377</strain>
    </source>
</reference>
<accession>A0A132B907</accession>
<dbReference type="KEGG" id="psco:LY89DRAFT_676772"/>
<dbReference type="AlphaFoldDB" id="A0A132B907"/>
<protein>
    <submittedName>
        <fullName evidence="1">Uncharacterized protein</fullName>
    </submittedName>
</protein>
<proteinExistence type="predicted"/>
<name>A0A132B907_MOLSC</name>
<sequence>MAKRIWSWRKEQLIPFCCHLDLVLRNYIVCNYDITTIIIAQAHVHHPYRYSSFQFRIAMKFHLPSKTQSTTIHQTEINITEAKPTVKTAWSELRQQIICKMEHQAKEIVRNETRRRLKSILKRWEHVAWEDKRWLVANLMTTDEDIYTRIWRGAIEVDERARFAEREERRRLANGVQAMRWHL</sequence>
<dbReference type="RefSeq" id="XP_018063243.1">
    <property type="nucleotide sequence ID" value="XM_018213624.1"/>
</dbReference>
<dbReference type="Proteomes" id="UP000070700">
    <property type="component" value="Unassembled WGS sequence"/>
</dbReference>
<evidence type="ECO:0000313" key="2">
    <source>
        <dbReference type="Proteomes" id="UP000070700"/>
    </source>
</evidence>
<gene>
    <name evidence="1" type="ORF">LY89DRAFT_676772</name>
</gene>
<dbReference type="GeneID" id="28823350"/>
<keyword evidence="2" id="KW-1185">Reference proteome</keyword>
<evidence type="ECO:0000313" key="1">
    <source>
        <dbReference type="EMBL" id="KUJ08888.1"/>
    </source>
</evidence>
<dbReference type="InParanoid" id="A0A132B907"/>